<dbReference type="AlphaFoldDB" id="A0A7C3KGL5"/>
<dbReference type="InterPro" id="IPR021499">
    <property type="entry name" value="DUF3153"/>
</dbReference>
<protein>
    <submittedName>
        <fullName evidence="2">DUF3153 domain-containing protein</fullName>
    </submittedName>
</protein>
<keyword evidence="1" id="KW-0472">Membrane</keyword>
<sequence length="274" mass="30455">MIVNFWPQLFQQLRSLGRVARAAQLRLVCLIAVLAIGLSGCAESDLGIRFDSPSQGVITQRIYLGERLLSLSNMTVKQLQKAIAQQTQSVGGSVKQLPNQTLLISIPFRDAIDLEQKFNRFFKPQAKLALALSDFPTIPTQLAVRRNNFLLLERTRLSYDVDLRNLGLTGSTGQLLFSPGSLINLTFHLDTPWNVKVLAPKQQPNLQQQGRQLNWQLLPGEENHLDVAFWMPNPIGLGAIVIGAIVALGYYLRYPTTMPESMASRSSLSSTNTQ</sequence>
<gene>
    <name evidence="2" type="ORF">ENR64_21790</name>
</gene>
<keyword evidence="1" id="KW-0812">Transmembrane</keyword>
<name>A0A7C3KGL5_9CYAN</name>
<evidence type="ECO:0000256" key="1">
    <source>
        <dbReference type="SAM" id="Phobius"/>
    </source>
</evidence>
<organism evidence="2">
    <name type="scientific">Oscillatoriales cyanobacterium SpSt-418</name>
    <dbReference type="NCBI Taxonomy" id="2282169"/>
    <lineage>
        <taxon>Bacteria</taxon>
        <taxon>Bacillati</taxon>
        <taxon>Cyanobacteriota</taxon>
        <taxon>Cyanophyceae</taxon>
        <taxon>Oscillatoriophycideae</taxon>
        <taxon>Oscillatoriales</taxon>
    </lineage>
</organism>
<dbReference type="EMBL" id="DSRU01000318">
    <property type="protein sequence ID" value="HFN00327.1"/>
    <property type="molecule type" value="Genomic_DNA"/>
</dbReference>
<evidence type="ECO:0000313" key="2">
    <source>
        <dbReference type="EMBL" id="HFN00327.1"/>
    </source>
</evidence>
<reference evidence="2" key="1">
    <citation type="journal article" date="2020" name="mSystems">
        <title>Genome- and Community-Level Interaction Insights into Carbon Utilization and Element Cycling Functions of Hydrothermarchaeota in Hydrothermal Sediment.</title>
        <authorList>
            <person name="Zhou Z."/>
            <person name="Liu Y."/>
            <person name="Xu W."/>
            <person name="Pan J."/>
            <person name="Luo Z.H."/>
            <person name="Li M."/>
        </authorList>
    </citation>
    <scope>NUCLEOTIDE SEQUENCE [LARGE SCALE GENOMIC DNA]</scope>
    <source>
        <strain evidence="2">SpSt-418</strain>
    </source>
</reference>
<accession>A0A7C3KGL5</accession>
<keyword evidence="1" id="KW-1133">Transmembrane helix</keyword>
<dbReference type="Pfam" id="PF11353">
    <property type="entry name" value="DUF3153"/>
    <property type="match status" value="1"/>
</dbReference>
<comment type="caution">
    <text evidence="2">The sequence shown here is derived from an EMBL/GenBank/DDBJ whole genome shotgun (WGS) entry which is preliminary data.</text>
</comment>
<proteinExistence type="predicted"/>
<feature type="transmembrane region" description="Helical" evidence="1">
    <location>
        <begin position="229"/>
        <end position="252"/>
    </location>
</feature>